<evidence type="ECO:0000259" key="11">
    <source>
        <dbReference type="Pfam" id="PF01207"/>
    </source>
</evidence>
<feature type="compositionally biased region" description="Polar residues" evidence="10">
    <location>
        <begin position="136"/>
        <end position="151"/>
    </location>
</feature>
<dbReference type="PANTHER" id="PTHR45936">
    <property type="entry name" value="TRNA-DIHYDROURIDINE(20) SYNTHASE [NAD(P)+]-LIKE"/>
    <property type="match status" value="1"/>
</dbReference>
<sequence length="591" mass="63393">MLAGASLDGERAEDLKKREEEEEEEAGEAEEKEEEEVKRDKQATQELRPVDDNNNDVNCGDGDEIPETAIDGLNAECDVVILQARIAAGMSLATVSKPKHASLGPIDALASPDTLYLSAKSPFCAPMINLNALQAKNSAHQQNKGSDSQVTDSQPDNQPDDSQKTTDNDMNRLARSVMALGSSSIASQARVPIPKNGVDYRGKIVLAPMVRSGELPSRLVSLKYGADLVWGPETIDRSLIGAVRRINPRNNTVEFTRVPSHPGPDAKDKVSVIYRIDPAREKGKLVFQLGTASPELAVEAAKVIADDVSGIDVNAGCPKPFSTLGGMGAALLQTPDKLISILEALVREVGRPWQIGISVKIRLLKDPKDTERLVTALCATGITGLTVHCRTTPMRPREAAIRDQLPMIASICRSAGVACLMNGDVKSRDHALELMSQYDVDGAMIATSAESNFSCFRSAADGGCVSWRELAHEYVAIAMECENKWGNTKYLLNIFLPGKDKVAQAVKSARTYTHCCTLLGFNDLLPAANKIDAILGISDRTEAGLKRSAELLGPALLASATSTATTTTPEVDIPLDSNVLRGDTLSNQITA</sequence>
<evidence type="ECO:0000256" key="1">
    <source>
        <dbReference type="ARBA" id="ARBA00001917"/>
    </source>
</evidence>
<keyword evidence="5" id="KW-0819">tRNA processing</keyword>
<evidence type="ECO:0000256" key="6">
    <source>
        <dbReference type="ARBA" id="ARBA00023002"/>
    </source>
</evidence>
<evidence type="ECO:0000256" key="9">
    <source>
        <dbReference type="ARBA" id="ARBA00049447"/>
    </source>
</evidence>
<evidence type="ECO:0000256" key="8">
    <source>
        <dbReference type="ARBA" id="ARBA00048342"/>
    </source>
</evidence>
<keyword evidence="2" id="KW-0285">Flavoprotein</keyword>
<gene>
    <name evidence="12" type="ORF">A7C99_4423</name>
</gene>
<dbReference type="GO" id="GO:0050660">
    <property type="term" value="F:flavin adenine dinucleotide binding"/>
    <property type="evidence" value="ECO:0007669"/>
    <property type="project" value="InterPro"/>
</dbReference>
<dbReference type="GO" id="GO:0005737">
    <property type="term" value="C:cytoplasm"/>
    <property type="evidence" value="ECO:0007669"/>
    <property type="project" value="TreeGrafter"/>
</dbReference>
<evidence type="ECO:0000256" key="7">
    <source>
        <dbReference type="ARBA" id="ARBA00045934"/>
    </source>
</evidence>
<comment type="caution">
    <text evidence="12">The sequence shown here is derived from an EMBL/GenBank/DDBJ whole genome shotgun (WGS) entry which is preliminary data.</text>
</comment>
<organism evidence="12 13">
    <name type="scientific">Trichophyton rubrum</name>
    <name type="common">Athlete's foot fungus</name>
    <name type="synonym">Epidermophyton rubrum</name>
    <dbReference type="NCBI Taxonomy" id="5551"/>
    <lineage>
        <taxon>Eukaryota</taxon>
        <taxon>Fungi</taxon>
        <taxon>Dikarya</taxon>
        <taxon>Ascomycota</taxon>
        <taxon>Pezizomycotina</taxon>
        <taxon>Eurotiomycetes</taxon>
        <taxon>Eurotiomycetidae</taxon>
        <taxon>Onygenales</taxon>
        <taxon>Arthrodermataceae</taxon>
        <taxon>Trichophyton</taxon>
    </lineage>
</organism>
<comment type="catalytic activity">
    <reaction evidence="8">
        <text>a 5,6-dihydrouridine in mRNA + NAD(+) = a uridine in mRNA + NADH + H(+)</text>
        <dbReference type="Rhea" id="RHEA:69851"/>
        <dbReference type="Rhea" id="RHEA-COMP:14658"/>
        <dbReference type="Rhea" id="RHEA-COMP:17789"/>
        <dbReference type="ChEBI" id="CHEBI:15378"/>
        <dbReference type="ChEBI" id="CHEBI:57540"/>
        <dbReference type="ChEBI" id="CHEBI:57945"/>
        <dbReference type="ChEBI" id="CHEBI:65315"/>
        <dbReference type="ChEBI" id="CHEBI:74443"/>
    </reaction>
    <physiologicalReaction direction="right-to-left" evidence="8">
        <dbReference type="Rhea" id="RHEA:69853"/>
    </physiologicalReaction>
</comment>
<dbReference type="PROSITE" id="PS01136">
    <property type="entry name" value="UPF0034"/>
    <property type="match status" value="1"/>
</dbReference>
<dbReference type="InterPro" id="IPR052582">
    <property type="entry name" value="tRNA-DUS-like"/>
</dbReference>
<protein>
    <recommendedName>
        <fullName evidence="11">DUS-like FMN-binding domain-containing protein</fullName>
    </recommendedName>
</protein>
<dbReference type="Proteomes" id="UP000243015">
    <property type="component" value="Unassembled WGS sequence"/>
</dbReference>
<dbReference type="InterPro" id="IPR035587">
    <property type="entry name" value="DUS-like_FMN-bd"/>
</dbReference>
<dbReference type="PANTHER" id="PTHR45936:SF1">
    <property type="entry name" value="TRNA-DIHYDROURIDINE(20) SYNTHASE [NAD(P)+]-LIKE"/>
    <property type="match status" value="1"/>
</dbReference>
<feature type="domain" description="DUS-like FMN-binding" evidence="11">
    <location>
        <begin position="269"/>
        <end position="476"/>
    </location>
</feature>
<feature type="compositionally biased region" description="Acidic residues" evidence="10">
    <location>
        <begin position="20"/>
        <end position="34"/>
    </location>
</feature>
<reference evidence="12 13" key="1">
    <citation type="submission" date="2016-05" db="EMBL/GenBank/DDBJ databases">
        <title>Genome sequencing of Trichophyton rubrum CMCC(F)T1i isolated from hair.</title>
        <authorList>
            <person name="Zhan P."/>
            <person name="Tao Y."/>
            <person name="Liu W."/>
        </authorList>
    </citation>
    <scope>NUCLEOTIDE SEQUENCE [LARGE SCALE GENOMIC DNA]</scope>
    <source>
        <strain evidence="13">CMCC(F)T1i</strain>
    </source>
</reference>
<keyword evidence="6" id="KW-0560">Oxidoreductase</keyword>
<keyword evidence="4" id="KW-0507">mRNA processing</keyword>
<feature type="region of interest" description="Disordered" evidence="10">
    <location>
        <begin position="1"/>
        <end position="63"/>
    </location>
</feature>
<name>A0A178EY90_TRIRU</name>
<dbReference type="AlphaFoldDB" id="A0A178EY90"/>
<feature type="compositionally biased region" description="Basic and acidic residues" evidence="10">
    <location>
        <begin position="8"/>
        <end position="19"/>
    </location>
</feature>
<dbReference type="Pfam" id="PF01207">
    <property type="entry name" value="Dus"/>
    <property type="match status" value="1"/>
</dbReference>
<dbReference type="SUPFAM" id="SSF51395">
    <property type="entry name" value="FMN-linked oxidoreductases"/>
    <property type="match status" value="1"/>
</dbReference>
<evidence type="ECO:0000256" key="3">
    <source>
        <dbReference type="ARBA" id="ARBA00022643"/>
    </source>
</evidence>
<dbReference type="GO" id="GO:0017150">
    <property type="term" value="F:tRNA dihydrouridine synthase activity"/>
    <property type="evidence" value="ECO:0007669"/>
    <property type="project" value="InterPro"/>
</dbReference>
<dbReference type="InterPro" id="IPR018517">
    <property type="entry name" value="tRNA_hU_synthase_CS"/>
</dbReference>
<evidence type="ECO:0000256" key="5">
    <source>
        <dbReference type="ARBA" id="ARBA00022694"/>
    </source>
</evidence>
<evidence type="ECO:0000256" key="2">
    <source>
        <dbReference type="ARBA" id="ARBA00022630"/>
    </source>
</evidence>
<evidence type="ECO:0000313" key="12">
    <source>
        <dbReference type="EMBL" id="OAL64353.1"/>
    </source>
</evidence>
<keyword evidence="3" id="KW-0288">FMN</keyword>
<comment type="function">
    <text evidence="7">Catalyzes the synthesis of dihydrouridine, a modified base found in the D-loop of most tRNAs. Specifically modifies U47 in cytoplasmic tRNAs. Catalyzes the synthesis of dihydrouridine in some mRNAs, thereby affecting their translation.</text>
</comment>
<evidence type="ECO:0000256" key="4">
    <source>
        <dbReference type="ARBA" id="ARBA00022664"/>
    </source>
</evidence>
<feature type="compositionally biased region" description="Basic and acidic residues" evidence="10">
    <location>
        <begin position="35"/>
        <end position="51"/>
    </location>
</feature>
<accession>A0A178EY90</accession>
<comment type="catalytic activity">
    <reaction evidence="9">
        <text>a 5,6-dihydrouridine in mRNA + NADP(+) = a uridine in mRNA + NADPH + H(+)</text>
        <dbReference type="Rhea" id="RHEA:69855"/>
        <dbReference type="Rhea" id="RHEA-COMP:14658"/>
        <dbReference type="Rhea" id="RHEA-COMP:17789"/>
        <dbReference type="ChEBI" id="CHEBI:15378"/>
        <dbReference type="ChEBI" id="CHEBI:57783"/>
        <dbReference type="ChEBI" id="CHEBI:58349"/>
        <dbReference type="ChEBI" id="CHEBI:65315"/>
        <dbReference type="ChEBI" id="CHEBI:74443"/>
    </reaction>
    <physiologicalReaction direction="right-to-left" evidence="9">
        <dbReference type="Rhea" id="RHEA:69857"/>
    </physiologicalReaction>
</comment>
<dbReference type="GO" id="GO:0006397">
    <property type="term" value="P:mRNA processing"/>
    <property type="evidence" value="ECO:0007669"/>
    <property type="project" value="UniProtKB-KW"/>
</dbReference>
<dbReference type="CDD" id="cd02801">
    <property type="entry name" value="DUS_like_FMN"/>
    <property type="match status" value="1"/>
</dbReference>
<comment type="cofactor">
    <cofactor evidence="1">
        <name>FMN</name>
        <dbReference type="ChEBI" id="CHEBI:58210"/>
    </cofactor>
</comment>
<dbReference type="Gene3D" id="3.20.20.70">
    <property type="entry name" value="Aldolase class I"/>
    <property type="match status" value="1"/>
</dbReference>
<evidence type="ECO:0000313" key="13">
    <source>
        <dbReference type="Proteomes" id="UP000243015"/>
    </source>
</evidence>
<proteinExistence type="predicted"/>
<evidence type="ECO:0000256" key="10">
    <source>
        <dbReference type="SAM" id="MobiDB-lite"/>
    </source>
</evidence>
<dbReference type="InterPro" id="IPR013785">
    <property type="entry name" value="Aldolase_TIM"/>
</dbReference>
<dbReference type="EMBL" id="LHPM01000016">
    <property type="protein sequence ID" value="OAL64353.1"/>
    <property type="molecule type" value="Genomic_DNA"/>
</dbReference>
<feature type="region of interest" description="Disordered" evidence="10">
    <location>
        <begin position="136"/>
        <end position="168"/>
    </location>
</feature>
<dbReference type="VEuPathDB" id="FungiDB:TERG_08404"/>